<keyword evidence="3" id="KW-0675">Receptor</keyword>
<dbReference type="GO" id="GO:0002250">
    <property type="term" value="P:adaptive immune response"/>
    <property type="evidence" value="ECO:0007669"/>
    <property type="project" value="UniProtKB-KW"/>
</dbReference>
<dbReference type="AlphaFoldDB" id="A0A3B4C5F3"/>
<dbReference type="InterPro" id="IPR003599">
    <property type="entry name" value="Ig_sub"/>
</dbReference>
<dbReference type="PANTHER" id="PTHR19367:SF18">
    <property type="entry name" value="T CELL RECEPTOR ALPHA VARIABLE 16"/>
    <property type="match status" value="1"/>
</dbReference>
<keyword evidence="2" id="KW-1064">Adaptive immunity</keyword>
<dbReference type="Gene3D" id="2.60.40.10">
    <property type="entry name" value="Immunoglobulins"/>
    <property type="match status" value="1"/>
</dbReference>
<name>A0A3B4C5F3_PYGNA</name>
<proteinExistence type="predicted"/>
<reference evidence="7" key="2">
    <citation type="submission" date="2025-08" db="UniProtKB">
        <authorList>
            <consortium name="Ensembl"/>
        </authorList>
    </citation>
    <scope>IDENTIFICATION</scope>
</reference>
<evidence type="ECO:0000259" key="6">
    <source>
        <dbReference type="PROSITE" id="PS50835"/>
    </source>
</evidence>
<sequence>MRLSKSEINLSIEPLENQTQVHAREDETVTLSCQYEGSVNNLLWYRQYPGSRPEYLLLKYPGSTDVTRADPTFLRLDATDDNTDTKKLWNLSISSAAVSDSALYYCAMTPTRTGNSATLPALVRRGSCYYTQQAFLSSPLFIFLFEFRRTLAV</sequence>
<dbReference type="InterPro" id="IPR013106">
    <property type="entry name" value="Ig_V-set"/>
</dbReference>
<dbReference type="InterPro" id="IPR036179">
    <property type="entry name" value="Ig-like_dom_sf"/>
</dbReference>
<organism evidence="7 8">
    <name type="scientific">Pygocentrus nattereri</name>
    <name type="common">Red-bellied piranha</name>
    <dbReference type="NCBI Taxonomy" id="42514"/>
    <lineage>
        <taxon>Eukaryota</taxon>
        <taxon>Metazoa</taxon>
        <taxon>Chordata</taxon>
        <taxon>Craniata</taxon>
        <taxon>Vertebrata</taxon>
        <taxon>Euteleostomi</taxon>
        <taxon>Actinopterygii</taxon>
        <taxon>Neopterygii</taxon>
        <taxon>Teleostei</taxon>
        <taxon>Ostariophysi</taxon>
        <taxon>Characiformes</taxon>
        <taxon>Characoidei</taxon>
        <taxon>Pygocentrus</taxon>
    </lineage>
</organism>
<evidence type="ECO:0000256" key="1">
    <source>
        <dbReference type="ARBA" id="ARBA00022729"/>
    </source>
</evidence>
<dbReference type="SMART" id="SM00409">
    <property type="entry name" value="IG"/>
    <property type="match status" value="1"/>
</dbReference>
<reference evidence="7 8" key="1">
    <citation type="submission" date="2020-10" db="EMBL/GenBank/DDBJ databases">
        <title>Pygocentrus nattereri (red-bellied piranha) genome, fPygNat1, primary haplotype.</title>
        <authorList>
            <person name="Myers G."/>
            <person name="Meyer A."/>
            <person name="Karagic N."/>
            <person name="Pippel M."/>
            <person name="Winkler S."/>
            <person name="Tracey A."/>
            <person name="Wood J."/>
            <person name="Formenti G."/>
            <person name="Howe K."/>
            <person name="Fedrigo O."/>
            <person name="Jarvis E.D."/>
        </authorList>
    </citation>
    <scope>NUCLEOTIDE SEQUENCE [LARGE SCALE GENOMIC DNA]</scope>
</reference>
<dbReference type="InterPro" id="IPR051287">
    <property type="entry name" value="TCR_variable_region"/>
</dbReference>
<dbReference type="GO" id="GO:0042101">
    <property type="term" value="C:T cell receptor complex"/>
    <property type="evidence" value="ECO:0007669"/>
    <property type="project" value="UniProtKB-KW"/>
</dbReference>
<accession>A0A3B4C5F3</accession>
<evidence type="ECO:0000313" key="8">
    <source>
        <dbReference type="Proteomes" id="UP001501920"/>
    </source>
</evidence>
<evidence type="ECO:0000256" key="4">
    <source>
        <dbReference type="ARBA" id="ARBA00023319"/>
    </source>
</evidence>
<keyword evidence="4" id="KW-0393">Immunoglobulin domain</keyword>
<dbReference type="STRING" id="42514.ENSPNAP00000006305"/>
<evidence type="ECO:0000313" key="7">
    <source>
        <dbReference type="Ensembl" id="ENSPNAP00000006305.2"/>
    </source>
</evidence>
<dbReference type="PROSITE" id="PS50835">
    <property type="entry name" value="IG_LIKE"/>
    <property type="match status" value="1"/>
</dbReference>
<dbReference type="Ensembl" id="ENSPNAT00000003797.2">
    <property type="protein sequence ID" value="ENSPNAP00000006305.2"/>
    <property type="gene ID" value="ENSPNAG00000002204.2"/>
</dbReference>
<reference evidence="7" key="3">
    <citation type="submission" date="2025-09" db="UniProtKB">
        <authorList>
            <consortium name="Ensembl"/>
        </authorList>
    </citation>
    <scope>IDENTIFICATION</scope>
</reference>
<dbReference type="Pfam" id="PF07686">
    <property type="entry name" value="V-set"/>
    <property type="match status" value="1"/>
</dbReference>
<feature type="domain" description="Ig-like" evidence="6">
    <location>
        <begin position="14"/>
        <end position="120"/>
    </location>
</feature>
<dbReference type="GeneTree" id="ENSGT01120000272048"/>
<dbReference type="InterPro" id="IPR013783">
    <property type="entry name" value="Ig-like_fold"/>
</dbReference>
<evidence type="ECO:0000256" key="3">
    <source>
        <dbReference type="ARBA" id="ARBA00023170"/>
    </source>
</evidence>
<dbReference type="SMART" id="SM00406">
    <property type="entry name" value="IGv"/>
    <property type="match status" value="1"/>
</dbReference>
<dbReference type="SUPFAM" id="SSF48726">
    <property type="entry name" value="Immunoglobulin"/>
    <property type="match status" value="1"/>
</dbReference>
<dbReference type="OMA" id="GTYYFFW"/>
<evidence type="ECO:0000256" key="5">
    <source>
        <dbReference type="ARBA" id="ARBA00043266"/>
    </source>
</evidence>
<evidence type="ECO:0000256" key="2">
    <source>
        <dbReference type="ARBA" id="ARBA00023130"/>
    </source>
</evidence>
<dbReference type="PANTHER" id="PTHR19367">
    <property type="entry name" value="T-CELL RECEPTOR ALPHA CHAIN V REGION"/>
    <property type="match status" value="1"/>
</dbReference>
<keyword evidence="5" id="KW-1279">T cell receptor</keyword>
<keyword evidence="5" id="KW-0391">Immunity</keyword>
<keyword evidence="1" id="KW-0732">Signal</keyword>
<dbReference type="Proteomes" id="UP001501920">
    <property type="component" value="Chromosome 2"/>
</dbReference>
<protein>
    <recommendedName>
        <fullName evidence="6">Ig-like domain-containing protein</fullName>
    </recommendedName>
</protein>
<keyword evidence="8" id="KW-1185">Reference proteome</keyword>
<dbReference type="InterPro" id="IPR007110">
    <property type="entry name" value="Ig-like_dom"/>
</dbReference>